<reference evidence="2" key="1">
    <citation type="submission" date="2013-10" db="EMBL/GenBank/DDBJ databases">
        <title>Genomic analysis of the causative agents of coccidiosis in chickens.</title>
        <authorList>
            <person name="Reid A.J."/>
            <person name="Blake D."/>
            <person name="Billington K."/>
            <person name="Browne H."/>
            <person name="Dunn M."/>
            <person name="Hung S."/>
            <person name="Kawahara F."/>
            <person name="Miranda-Saavedra D."/>
            <person name="Mourier T."/>
            <person name="Nagra H."/>
            <person name="Otto T.D."/>
            <person name="Rawlings N."/>
            <person name="Sanchez A."/>
            <person name="Sanders M."/>
            <person name="Subramaniam C."/>
            <person name="Tay Y."/>
            <person name="Dear P."/>
            <person name="Doerig C."/>
            <person name="Gruber A."/>
            <person name="Parkinson J."/>
            <person name="Shirley M."/>
            <person name="Wan K.L."/>
            <person name="Berriman M."/>
            <person name="Tomley F."/>
            <person name="Pain A."/>
        </authorList>
    </citation>
    <scope>NUCLEOTIDE SEQUENCE [LARGE SCALE GENOMIC DNA]</scope>
    <source>
        <strain evidence="2">Houghton</strain>
    </source>
</reference>
<evidence type="ECO:0000313" key="2">
    <source>
        <dbReference type="EMBL" id="CDJ53673.1"/>
    </source>
</evidence>
<dbReference type="AlphaFoldDB" id="U6LWM1"/>
<feature type="region of interest" description="Disordered" evidence="1">
    <location>
        <begin position="1"/>
        <end position="111"/>
    </location>
</feature>
<feature type="region of interest" description="Disordered" evidence="1">
    <location>
        <begin position="243"/>
        <end position="267"/>
    </location>
</feature>
<reference evidence="2" key="2">
    <citation type="submission" date="2013-10" db="EMBL/GenBank/DDBJ databases">
        <authorList>
            <person name="Aslett M."/>
        </authorList>
    </citation>
    <scope>NUCLEOTIDE SEQUENCE [LARGE SCALE GENOMIC DNA]</scope>
    <source>
        <strain evidence="2">Houghton</strain>
    </source>
</reference>
<feature type="compositionally biased region" description="Low complexity" evidence="1">
    <location>
        <begin position="956"/>
        <end position="970"/>
    </location>
</feature>
<feature type="region of interest" description="Disordered" evidence="1">
    <location>
        <begin position="548"/>
        <end position="620"/>
    </location>
</feature>
<feature type="region of interest" description="Disordered" evidence="1">
    <location>
        <begin position="955"/>
        <end position="980"/>
    </location>
</feature>
<feature type="compositionally biased region" description="Polar residues" evidence="1">
    <location>
        <begin position="579"/>
        <end position="588"/>
    </location>
</feature>
<feature type="compositionally biased region" description="Basic and acidic residues" evidence="1">
    <location>
        <begin position="488"/>
        <end position="499"/>
    </location>
</feature>
<feature type="compositionally biased region" description="Basic and acidic residues" evidence="1">
    <location>
        <begin position="371"/>
        <end position="382"/>
    </location>
</feature>
<organism evidence="2 3">
    <name type="scientific">Eimeria brunetti</name>
    <dbReference type="NCBI Taxonomy" id="51314"/>
    <lineage>
        <taxon>Eukaryota</taxon>
        <taxon>Sar</taxon>
        <taxon>Alveolata</taxon>
        <taxon>Apicomplexa</taxon>
        <taxon>Conoidasida</taxon>
        <taxon>Coccidia</taxon>
        <taxon>Eucoccidiorida</taxon>
        <taxon>Eimeriorina</taxon>
        <taxon>Eimeriidae</taxon>
        <taxon>Eimeria</taxon>
    </lineage>
</organism>
<evidence type="ECO:0000256" key="1">
    <source>
        <dbReference type="SAM" id="MobiDB-lite"/>
    </source>
</evidence>
<name>U6LWM1_9EIME</name>
<sequence length="1240" mass="135738">MKCPWKQSAALRKVPSTRGNERVKLSLTGDALSNGSTQGGRSGRSSTPLPPTVSRQNHMDERQKLAGTLRSPSTLCRGSPSAEMLRPSGCAQQLGLKGNKSRATTPYIPDDKPVSVMLEADGKTASFETREKGPVPAGPVEVGTLEPRESRECISDGPFATVATNTDFALRPPWAAVHVGSHDLLLCPTRPRRIISAAQAAAASFMGAAQRSEHRGSSLASRATVIPRRNTFTTFREWLAQDHRHSRRAWGPSGQFPARRGLSHSATTERSRILLSAAAMKRSAAESRARHAVEAEVRELSTNQTPQQQQEAYLKAQQKALALQRQQQPTVDEAVAREEARAAAAAAAAAAASAAIAQAQWPSRHKLRQQELEQMHRQEAKAKRSQGSGSACDRQQPTSGARTSTRSKSNDSLAQVARKQKPSKTPEILRNPFTNCKPEPATAASVANVKYANGMPPSRPPANCPWSTKPRPAGQPSKKRLKQLSAKEPLRRSIMRENVDAGNHVDCMDGTSQASGDEEDAEPFNPLDEVLVLLRKIKRAESYSFNIPRNKRSAHKGAREDKKKQQAAQAFSAVAEGAWSNTKTNESSGKILASLGPADPEGEPRNDHQQYERNPSQNALSRLKHLPLEAFDIPEEYGEASPEALLQRCRLECQQRRLKMRQRSERSSLQIESPSCEAVNQTCSPEVSALPETIEASACAPSDGAPMLQQIRKKHELMACSPQQPGPQTECQSVGDGSDKKCASAHDLKLSEEEQSAFRADDVDTNDETKIKAAQPANENTGENAEAAVEDSTEGEAEAEVLHFVGNSWTRLPCVILHYDNEQRRFEVQLRDGTVKTVRRLALRFCFEPPHLQQQRIETCTSRRRQALTRQHFLNSVNALPSTAFSPLPQSFINCIIKGATGIGRLRNRSPPTDSLRSAVQHLKSRFMEASKLSAVLHCAERLRAAGKLESRLLSQPPQQMQQQKQQVSEENQEGEEGKEQAPLLQVLQPMLPTPPPALGRCTLCLQLSLLVEGTFCDLGGLSFFDLPSRKLQRISFARIFKKSAALKVAERTIPDPDQYLIYQQALSSDVAEALRELGRDSLCHALISAFGPLHTAAGATPYANVTGATGSAAASSAISNSGTNLPDIFLRRQLIRFNAMLRSNLLSFVIDSANEWKHYMLQATERLDPELQTGRAAAPAAAVEAGFSLKRNLPCFLQLHIIIANDSAAFHPGEEKQVNRTSIPYIGFYQGCSMQYTGT</sequence>
<dbReference type="VEuPathDB" id="ToxoDB:EBH_0008190"/>
<protein>
    <submittedName>
        <fullName evidence="2">Uncharacterized protein</fullName>
    </submittedName>
</protein>
<dbReference type="Proteomes" id="UP000030750">
    <property type="component" value="Unassembled WGS sequence"/>
</dbReference>
<feature type="compositionally biased region" description="Polar residues" evidence="1">
    <location>
        <begin position="385"/>
        <end position="413"/>
    </location>
</feature>
<feature type="compositionally biased region" description="Low complexity" evidence="1">
    <location>
        <begin position="777"/>
        <end position="787"/>
    </location>
</feature>
<evidence type="ECO:0000313" key="3">
    <source>
        <dbReference type="Proteomes" id="UP000030750"/>
    </source>
</evidence>
<proteinExistence type="predicted"/>
<accession>U6LWM1</accession>
<gene>
    <name evidence="2" type="ORF">EBH_0008190</name>
</gene>
<dbReference type="EMBL" id="HG713385">
    <property type="protein sequence ID" value="CDJ53673.1"/>
    <property type="molecule type" value="Genomic_DNA"/>
</dbReference>
<feature type="region of interest" description="Disordered" evidence="1">
    <location>
        <begin position="772"/>
        <end position="795"/>
    </location>
</feature>
<feature type="compositionally biased region" description="Basic and acidic residues" evidence="1">
    <location>
        <begin position="602"/>
        <end position="611"/>
    </location>
</feature>
<feature type="region of interest" description="Disordered" evidence="1">
    <location>
        <begin position="371"/>
        <end position="523"/>
    </location>
</feature>
<keyword evidence="3" id="KW-1185">Reference proteome</keyword>
<dbReference type="OrthoDB" id="346265at2759"/>